<sequence length="460" mass="53180">FQSITYFLDHYLIRRFVKLGFFCEFILAHFKDANYWMNPYKTVASYCPIAILVFHTLIAAHRFTIVAAPIRGVQIWDRHRRIFVLLGFVVPLIFMWFMIPCKSFAELDSEGSGGLDIEYKKVFNLSSSLFAAIAAVLFGVLTFLLTIGMLILLAKLSLRKMSQAEISLIVFEIFMTVFTMIYAFTQGVLYYSIYIAKDLELKATVIQFRNFAIDIFILPQAWTLLFLSTTVRRSTLRVFGKHLGIEFLSTDIENQKNTRIMSTAPPTYSLQKAIMNSKVILVLLITIHLVLAVSKPKKKDITSYTDADLEKLYDEWEENDDEELEEDEKPEHKRTPPKLDLDSMKAKGKNPEDLLMMSKKGQTLMLFVSVMDPSQPDRNDIRPFTEKWTALWQSQLYNNHVDLQVFVIDDNRAIFMFKDGEQAFEAKKFLLKQEYVTEVTIEGQSFDGPAKKLKTTKKEL</sequence>
<dbReference type="InterPro" id="IPR000609">
    <property type="entry name" value="7TM_GPCR_serpentine_rcpt_Srg"/>
</dbReference>
<dbReference type="Proteomes" id="UP000008549">
    <property type="component" value="Unassembled WGS sequence"/>
</dbReference>
<dbReference type="GO" id="GO:0006457">
    <property type="term" value="P:protein folding"/>
    <property type="evidence" value="ECO:0007669"/>
    <property type="project" value="InterPro"/>
</dbReference>
<dbReference type="PANTHER" id="PTHR17600:SF2">
    <property type="entry name" value="LRP CHAPERONE MESD"/>
    <property type="match status" value="1"/>
</dbReference>
<evidence type="ECO:0000256" key="10">
    <source>
        <dbReference type="ARBA" id="ARBA00023136"/>
    </source>
</evidence>
<evidence type="ECO:0000256" key="11">
    <source>
        <dbReference type="ARBA" id="ARBA00023186"/>
    </source>
</evidence>
<dbReference type="GeneID" id="8572209"/>
<evidence type="ECO:0000313" key="14">
    <source>
        <dbReference type="EMBL" id="CAP24132.1"/>
    </source>
</evidence>
<feature type="transmembrane region" description="Helical" evidence="12">
    <location>
        <begin position="50"/>
        <end position="70"/>
    </location>
</feature>
<comment type="similarity">
    <text evidence="4">Belongs to the MESD family.</text>
</comment>
<keyword evidence="6 12" id="KW-0812">Transmembrane</keyword>
<keyword evidence="5" id="KW-0879">Wnt signaling pathway</keyword>
<reference evidence="14 15" key="1">
    <citation type="journal article" date="2003" name="PLoS Biol.">
        <title>The genome sequence of Caenorhabditis briggsae: a platform for comparative genomics.</title>
        <authorList>
            <person name="Stein L.D."/>
            <person name="Bao Z."/>
            <person name="Blasiar D."/>
            <person name="Blumenthal T."/>
            <person name="Brent M.R."/>
            <person name="Chen N."/>
            <person name="Chinwalla A."/>
            <person name="Clarke L."/>
            <person name="Clee C."/>
            <person name="Coghlan A."/>
            <person name="Coulson A."/>
            <person name="D'Eustachio P."/>
            <person name="Fitch D.H."/>
            <person name="Fulton L.A."/>
            <person name="Fulton R.E."/>
            <person name="Griffiths-Jones S."/>
            <person name="Harris T.W."/>
            <person name="Hillier L.W."/>
            <person name="Kamath R."/>
            <person name="Kuwabara P.E."/>
            <person name="Mardis E.R."/>
            <person name="Marra M.A."/>
            <person name="Miner T.L."/>
            <person name="Minx P."/>
            <person name="Mullikin J.C."/>
            <person name="Plumb R.W."/>
            <person name="Rogers J."/>
            <person name="Schein J.E."/>
            <person name="Sohrmann M."/>
            <person name="Spieth J."/>
            <person name="Stajich J.E."/>
            <person name="Wei C."/>
            <person name="Willey D."/>
            <person name="Wilson R.K."/>
            <person name="Durbin R."/>
            <person name="Waterston R.H."/>
        </authorList>
    </citation>
    <scope>NUCLEOTIDE SEQUENCE [LARGE SCALE GENOMIC DNA]</scope>
    <source>
        <strain evidence="14 15">AF16</strain>
    </source>
</reference>
<dbReference type="EMBL" id="HE601438">
    <property type="protein sequence ID" value="CAP24132.1"/>
    <property type="molecule type" value="Genomic_DNA"/>
</dbReference>
<keyword evidence="11" id="KW-0143">Chaperone</keyword>
<reference evidence="14 15" key="2">
    <citation type="journal article" date="2011" name="PLoS Genet.">
        <title>Caenorhabditis briggsae recombinant inbred line genotypes reveal inter-strain incompatibility and the evolution of recombination.</title>
        <authorList>
            <person name="Ross J.A."/>
            <person name="Koboldt D.C."/>
            <person name="Staisch J.E."/>
            <person name="Chamberlin H.M."/>
            <person name="Gupta B.P."/>
            <person name="Miller R.D."/>
            <person name="Baird S.E."/>
            <person name="Haag E.S."/>
        </authorList>
    </citation>
    <scope>NUCLEOTIDE SEQUENCE [LARGE SCALE GENOMIC DNA]</scope>
    <source>
        <strain evidence="14 15">AF16</strain>
    </source>
</reference>
<feature type="transmembrane region" description="Helical" evidence="12">
    <location>
        <begin position="166"/>
        <end position="191"/>
    </location>
</feature>
<keyword evidence="9 12" id="KW-1133">Transmembrane helix</keyword>
<proteinExistence type="inferred from homology"/>
<dbReference type="GO" id="GO:0007606">
    <property type="term" value="P:sensory perception of chemical stimulus"/>
    <property type="evidence" value="ECO:0007669"/>
    <property type="project" value="UniProtKB-UniRule"/>
</dbReference>
<feature type="non-terminal residue" evidence="14">
    <location>
        <position position="460"/>
    </location>
</feature>
<dbReference type="KEGG" id="cbr:CBG_02375"/>
<evidence type="ECO:0000256" key="1">
    <source>
        <dbReference type="ARBA" id="ARBA00004141"/>
    </source>
</evidence>
<feature type="transmembrane region" description="Helical" evidence="12">
    <location>
        <begin position="129"/>
        <end position="154"/>
    </location>
</feature>
<keyword evidence="8" id="KW-0256">Endoplasmic reticulum</keyword>
<feature type="compositionally biased region" description="Acidic residues" evidence="13">
    <location>
        <begin position="317"/>
        <end position="328"/>
    </location>
</feature>
<evidence type="ECO:0000256" key="8">
    <source>
        <dbReference type="ARBA" id="ARBA00022824"/>
    </source>
</evidence>
<gene>
    <name evidence="16" type="primary">srg-69</name>
    <name evidence="14" type="synonym">Cbr-srg-69</name>
    <name evidence="16" type="ORF">CBG02375</name>
    <name evidence="14" type="ORF">CBG_02375</name>
</gene>
<comment type="similarity">
    <text evidence="3 12">Belongs to the nematode receptor-like protein srg family.</text>
</comment>
<dbReference type="Pfam" id="PF10185">
    <property type="entry name" value="Mesd"/>
    <property type="match status" value="1"/>
</dbReference>
<evidence type="ECO:0000313" key="16">
    <source>
        <dbReference type="WormBase" id="CBG02375"/>
    </source>
</evidence>
<evidence type="ECO:0000256" key="7">
    <source>
        <dbReference type="ARBA" id="ARBA00022729"/>
    </source>
</evidence>
<dbReference type="WormBase" id="CBG02375">
    <property type="protein sequence ID" value="CBP46958"/>
    <property type="gene ID" value="WBGene00025437"/>
    <property type="gene designation" value="Cbr-srg-69"/>
</dbReference>
<feature type="transmembrane region" description="Helical" evidence="12">
    <location>
        <begin position="82"/>
        <end position="99"/>
    </location>
</feature>
<dbReference type="GO" id="GO:0004888">
    <property type="term" value="F:transmembrane signaling receptor activity"/>
    <property type="evidence" value="ECO:0007669"/>
    <property type="project" value="InterPro"/>
</dbReference>
<protein>
    <recommendedName>
        <fullName evidence="12">Serpentine receptor class gamma</fullName>
    </recommendedName>
</protein>
<dbReference type="Pfam" id="PF02118">
    <property type="entry name" value="Srg"/>
    <property type="match status" value="1"/>
</dbReference>
<accession>A8WUH0</accession>
<dbReference type="RefSeq" id="XP_002630693.1">
    <property type="nucleotide sequence ID" value="XM_002630647.1"/>
</dbReference>
<dbReference type="InterPro" id="IPR019330">
    <property type="entry name" value="MESD"/>
</dbReference>
<evidence type="ECO:0000256" key="4">
    <source>
        <dbReference type="ARBA" id="ARBA00011068"/>
    </source>
</evidence>
<evidence type="ECO:0000256" key="3">
    <source>
        <dbReference type="ARBA" id="ARBA00005692"/>
    </source>
</evidence>
<dbReference type="PANTHER" id="PTHR17600">
    <property type="entry name" value="MESODERM DEVELOPMENT CANDIDATE 2"/>
    <property type="match status" value="1"/>
</dbReference>
<organism evidence="14 15">
    <name type="scientific">Caenorhabditis briggsae</name>
    <dbReference type="NCBI Taxonomy" id="6238"/>
    <lineage>
        <taxon>Eukaryota</taxon>
        <taxon>Metazoa</taxon>
        <taxon>Ecdysozoa</taxon>
        <taxon>Nematoda</taxon>
        <taxon>Chromadorea</taxon>
        <taxon>Rhabditida</taxon>
        <taxon>Rhabditina</taxon>
        <taxon>Rhabditomorpha</taxon>
        <taxon>Rhabditoidea</taxon>
        <taxon>Rhabditidae</taxon>
        <taxon>Peloderinae</taxon>
        <taxon>Caenorhabditis</taxon>
    </lineage>
</organism>
<evidence type="ECO:0000256" key="13">
    <source>
        <dbReference type="SAM" id="MobiDB-lite"/>
    </source>
</evidence>
<feature type="region of interest" description="Disordered" evidence="13">
    <location>
        <begin position="317"/>
        <end position="346"/>
    </location>
</feature>
<comment type="caution">
    <text evidence="12">Lacks conserved residue(s) required for the propagation of feature annotation.</text>
</comment>
<keyword evidence="15" id="KW-1185">Reference proteome</keyword>
<evidence type="ECO:0000313" key="15">
    <source>
        <dbReference type="Proteomes" id="UP000008549"/>
    </source>
</evidence>
<feature type="compositionally biased region" description="Basic and acidic residues" evidence="13">
    <location>
        <begin position="329"/>
        <end position="346"/>
    </location>
</feature>
<evidence type="ECO:0000256" key="5">
    <source>
        <dbReference type="ARBA" id="ARBA00022687"/>
    </source>
</evidence>
<dbReference type="FunCoup" id="A8WUH0">
    <property type="interactions" value="775"/>
</dbReference>
<dbReference type="GO" id="GO:0016055">
    <property type="term" value="P:Wnt signaling pathway"/>
    <property type="evidence" value="ECO:0007669"/>
    <property type="project" value="UniProtKB-KW"/>
</dbReference>
<keyword evidence="7" id="KW-0732">Signal</keyword>
<comment type="subcellular location">
    <subcellularLocation>
        <location evidence="2">Endoplasmic reticulum</location>
    </subcellularLocation>
    <subcellularLocation>
        <location evidence="1">Membrane</location>
        <topology evidence="1">Multi-pass membrane protein</topology>
    </subcellularLocation>
</comment>
<feature type="non-terminal residue" evidence="14">
    <location>
        <position position="1"/>
    </location>
</feature>
<dbReference type="Gene3D" id="6.10.250.640">
    <property type="match status" value="1"/>
</dbReference>
<evidence type="ECO:0000256" key="12">
    <source>
        <dbReference type="RuleBase" id="RU280813"/>
    </source>
</evidence>
<dbReference type="GO" id="GO:0005783">
    <property type="term" value="C:endoplasmic reticulum"/>
    <property type="evidence" value="ECO:0007669"/>
    <property type="project" value="UniProtKB-SubCell"/>
</dbReference>
<keyword evidence="10 12" id="KW-0472">Membrane</keyword>
<dbReference type="InParanoid" id="A8WUH0"/>
<dbReference type="CTD" id="8572209"/>
<dbReference type="GO" id="GO:0016020">
    <property type="term" value="C:membrane"/>
    <property type="evidence" value="ECO:0007669"/>
    <property type="project" value="UniProtKB-SubCell"/>
</dbReference>
<evidence type="ECO:0000256" key="6">
    <source>
        <dbReference type="ARBA" id="ARBA00022692"/>
    </source>
</evidence>
<evidence type="ECO:0000256" key="2">
    <source>
        <dbReference type="ARBA" id="ARBA00004240"/>
    </source>
</evidence>
<dbReference type="eggNOG" id="KOG4357">
    <property type="taxonomic scope" value="Eukaryota"/>
</dbReference>
<evidence type="ECO:0000256" key="9">
    <source>
        <dbReference type="ARBA" id="ARBA00022989"/>
    </source>
</evidence>
<name>A8WUH0_CAEBR</name>
<feature type="transmembrane region" description="Helical" evidence="12">
    <location>
        <begin position="211"/>
        <end position="231"/>
    </location>
</feature>
<dbReference type="STRING" id="6238.A8WUH0"/>
<dbReference type="AlphaFoldDB" id="A8WUH0"/>
<dbReference type="HOGENOM" id="CLU_595261_0_0_1"/>
<dbReference type="Gene3D" id="3.30.70.260">
    <property type="match status" value="1"/>
</dbReference>